<accession>A0A2T9ZCJ7</accession>
<gene>
    <name evidence="2" type="ORF">BB560_003279</name>
</gene>
<proteinExistence type="predicted"/>
<dbReference type="Proteomes" id="UP000245609">
    <property type="component" value="Unassembled WGS sequence"/>
</dbReference>
<evidence type="ECO:0000313" key="2">
    <source>
        <dbReference type="EMBL" id="PVV02270.1"/>
    </source>
</evidence>
<reference evidence="2 3" key="1">
    <citation type="journal article" date="2018" name="MBio">
        <title>Comparative Genomics Reveals the Core Gene Toolbox for the Fungus-Insect Symbiosis.</title>
        <authorList>
            <person name="Wang Y."/>
            <person name="Stata M."/>
            <person name="Wang W."/>
            <person name="Stajich J.E."/>
            <person name="White M.M."/>
            <person name="Moncalvo J.M."/>
        </authorList>
    </citation>
    <scope>NUCLEOTIDE SEQUENCE [LARGE SCALE GENOMIC DNA]</scope>
    <source>
        <strain evidence="2 3">SC-DP-2</strain>
    </source>
</reference>
<sequence length="239" mass="27639">MKLYILSFLFFFFLLISKTKVAESAPLVNANTIPRVSLTQFYDTTNIIKRQDSAENAEKLEKATISEEHRNFDGFESELDKTEAFVYAEMKYCWSLFQSGIRSKMFEMDEIYGKFRNAYIDNISTSIMSMDKAEELKELEKDLSLCEQRIVAMVKIANISDPVWTQRVKTVLNGFASRITLSGSLINLVNSHDWRSDIIGTYEYENIIGNFFLTAFNSLKHILDVPTHEYTVGNYKFNI</sequence>
<evidence type="ECO:0000256" key="1">
    <source>
        <dbReference type="SAM" id="SignalP"/>
    </source>
</evidence>
<feature type="chain" id="PRO_5015705313" evidence="1">
    <location>
        <begin position="25"/>
        <end position="239"/>
    </location>
</feature>
<name>A0A2T9ZCJ7_9FUNG</name>
<feature type="signal peptide" evidence="1">
    <location>
        <begin position="1"/>
        <end position="24"/>
    </location>
</feature>
<dbReference type="EMBL" id="MBFS01000535">
    <property type="protein sequence ID" value="PVV02270.1"/>
    <property type="molecule type" value="Genomic_DNA"/>
</dbReference>
<dbReference type="AlphaFoldDB" id="A0A2T9ZCJ7"/>
<keyword evidence="3" id="KW-1185">Reference proteome</keyword>
<comment type="caution">
    <text evidence="2">The sequence shown here is derived from an EMBL/GenBank/DDBJ whole genome shotgun (WGS) entry which is preliminary data.</text>
</comment>
<organism evidence="2 3">
    <name type="scientific">Smittium megazygosporum</name>
    <dbReference type="NCBI Taxonomy" id="133381"/>
    <lineage>
        <taxon>Eukaryota</taxon>
        <taxon>Fungi</taxon>
        <taxon>Fungi incertae sedis</taxon>
        <taxon>Zoopagomycota</taxon>
        <taxon>Kickxellomycotina</taxon>
        <taxon>Harpellomycetes</taxon>
        <taxon>Harpellales</taxon>
        <taxon>Legeriomycetaceae</taxon>
        <taxon>Smittium</taxon>
    </lineage>
</organism>
<protein>
    <submittedName>
        <fullName evidence="2">Uncharacterized protein</fullName>
    </submittedName>
</protein>
<keyword evidence="1" id="KW-0732">Signal</keyword>
<evidence type="ECO:0000313" key="3">
    <source>
        <dbReference type="Proteomes" id="UP000245609"/>
    </source>
</evidence>